<dbReference type="EMBL" id="CP137573">
    <property type="protein sequence ID" value="WOX21205.1"/>
    <property type="molecule type" value="Genomic_DNA"/>
</dbReference>
<evidence type="ECO:0000259" key="1">
    <source>
        <dbReference type="Pfam" id="PF01872"/>
    </source>
</evidence>
<dbReference type="InterPro" id="IPR050765">
    <property type="entry name" value="Riboflavin_Biosynth_HTPR"/>
</dbReference>
<proteinExistence type="predicted"/>
<gene>
    <name evidence="2" type="ORF">R2D22_07325</name>
</gene>
<dbReference type="InterPro" id="IPR024072">
    <property type="entry name" value="DHFR-like_dom_sf"/>
</dbReference>
<name>A0ABZ0LNY0_9ACTN</name>
<keyword evidence="3" id="KW-1185">Reference proteome</keyword>
<dbReference type="InterPro" id="IPR002734">
    <property type="entry name" value="RibDG_C"/>
</dbReference>
<protein>
    <submittedName>
        <fullName evidence="2">Dihydrofolate reductase family protein</fullName>
    </submittedName>
</protein>
<dbReference type="RefSeq" id="WP_318102047.1">
    <property type="nucleotide sequence ID" value="NZ_CP137573.1"/>
</dbReference>
<dbReference type="Proteomes" id="UP001301731">
    <property type="component" value="Chromosome"/>
</dbReference>
<evidence type="ECO:0000313" key="3">
    <source>
        <dbReference type="Proteomes" id="UP001301731"/>
    </source>
</evidence>
<dbReference type="SUPFAM" id="SSF53597">
    <property type="entry name" value="Dihydrofolate reductase-like"/>
    <property type="match status" value="1"/>
</dbReference>
<evidence type="ECO:0000313" key="2">
    <source>
        <dbReference type="EMBL" id="WOX21205.1"/>
    </source>
</evidence>
<sequence length="203" mass="21795">MGTLSLTQFLSLDGVVQAPGGPDEDTSGGFGQGGWSVPFGDEDFGAYMTGVFERPTAFLLGRRTYEIFAGYWPTHETPGDPISTKLNALPKYVASTTLTEADWSGTTILQGDVIKEVAALKERTDGEIQMHGSAGLAKSLMAHDLIDTMHLLYFPVVLGEGMRLFADGALPTAFRLTGSRTTGSGVALLTYERVGRPEYGTYE</sequence>
<dbReference type="Gene3D" id="3.40.430.10">
    <property type="entry name" value="Dihydrofolate Reductase, subunit A"/>
    <property type="match status" value="1"/>
</dbReference>
<feature type="domain" description="Bacterial bifunctional deaminase-reductase C-terminal" evidence="1">
    <location>
        <begin position="5"/>
        <end position="188"/>
    </location>
</feature>
<dbReference type="Pfam" id="PF01872">
    <property type="entry name" value="RibD_C"/>
    <property type="match status" value="1"/>
</dbReference>
<organism evidence="2 3">
    <name type="scientific">Streptomyces solicathayae</name>
    <dbReference type="NCBI Taxonomy" id="3081768"/>
    <lineage>
        <taxon>Bacteria</taxon>
        <taxon>Bacillati</taxon>
        <taxon>Actinomycetota</taxon>
        <taxon>Actinomycetes</taxon>
        <taxon>Kitasatosporales</taxon>
        <taxon>Streptomycetaceae</taxon>
        <taxon>Streptomyces</taxon>
    </lineage>
</organism>
<reference evidence="2 3" key="1">
    <citation type="submission" date="2023-10" db="EMBL/GenBank/DDBJ databases">
        <title>The genome sequence of Streptomyces sp. HUAS YS2.</title>
        <authorList>
            <person name="Mo P."/>
        </authorList>
    </citation>
    <scope>NUCLEOTIDE SEQUENCE [LARGE SCALE GENOMIC DNA]</scope>
    <source>
        <strain evidence="2 3">HUAS YS2</strain>
    </source>
</reference>
<accession>A0ABZ0LNY0</accession>
<dbReference type="PANTHER" id="PTHR38011">
    <property type="entry name" value="DIHYDROFOLATE REDUCTASE FAMILY PROTEIN (AFU_ORTHOLOGUE AFUA_8G06820)"/>
    <property type="match status" value="1"/>
</dbReference>
<dbReference type="PANTHER" id="PTHR38011:SF2">
    <property type="entry name" value="BIFUNCTIONAL DEAMINASE-REDUCTASE DOMAIN PROTEIN"/>
    <property type="match status" value="1"/>
</dbReference>